<evidence type="ECO:0000256" key="3">
    <source>
        <dbReference type="ARBA" id="ARBA00023135"/>
    </source>
</evidence>
<evidence type="ECO:0000256" key="2">
    <source>
        <dbReference type="ARBA" id="ARBA00022490"/>
    </source>
</evidence>
<dbReference type="HAMAP" id="MF_00305">
    <property type="entry name" value="SRP19"/>
    <property type="match status" value="1"/>
</dbReference>
<proteinExistence type="inferred from homology"/>
<gene>
    <name evidence="5" type="primary">srp19</name>
    <name evidence="6" type="ORF">ENP88_01125</name>
</gene>
<evidence type="ECO:0000256" key="4">
    <source>
        <dbReference type="ARBA" id="ARBA00023274"/>
    </source>
</evidence>
<evidence type="ECO:0000256" key="1">
    <source>
        <dbReference type="ARBA" id="ARBA00004496"/>
    </source>
</evidence>
<reference evidence="6" key="1">
    <citation type="journal article" date="2020" name="mSystems">
        <title>Genome- and Community-Level Interaction Insights into Carbon Utilization and Element Cycling Functions of Hydrothermarchaeota in Hydrothermal Sediment.</title>
        <authorList>
            <person name="Zhou Z."/>
            <person name="Liu Y."/>
            <person name="Xu W."/>
            <person name="Pan J."/>
            <person name="Luo Z.H."/>
            <person name="Li M."/>
        </authorList>
    </citation>
    <scope>NUCLEOTIDE SEQUENCE [LARGE SCALE GENOMIC DNA]</scope>
    <source>
        <strain evidence="6">SpSt-26</strain>
    </source>
</reference>
<keyword evidence="5" id="KW-0694">RNA-binding</keyword>
<sequence length="91" mass="10791">MNMIVWTANIDAKKTRSMGRKIPKKFAVPNVRFQELIKACEELGLDFSAENKKYPRCWWEEGGRVVIRNANRKIMIEIAKKILEIRERKKK</sequence>
<protein>
    <recommendedName>
        <fullName evidence="5">Signal recognition particle 19 kDa protein</fullName>
        <shortName evidence="5">SRP19</shortName>
    </recommendedName>
</protein>
<dbReference type="AlphaFoldDB" id="A0A7J2THW8"/>
<comment type="similarity">
    <text evidence="5">Belongs to the SRP19 family.</text>
</comment>
<dbReference type="EMBL" id="DSLA01000020">
    <property type="protein sequence ID" value="HEH34764.1"/>
    <property type="molecule type" value="Genomic_DNA"/>
</dbReference>
<comment type="function">
    <text evidence="5">Involved in targeting and insertion of nascent membrane proteins into the cytoplasmic membrane. Binds directly to 7S RNA and mediates binding of the 54 kDa subunit of the SRP.</text>
</comment>
<dbReference type="Gene3D" id="3.30.56.30">
    <property type="entry name" value="Signal recognition particle, SRP19-like subunit"/>
    <property type="match status" value="1"/>
</dbReference>
<dbReference type="SUPFAM" id="SSF69695">
    <property type="entry name" value="SRP19"/>
    <property type="match status" value="1"/>
</dbReference>
<keyword evidence="3 5" id="KW-0733">Signal recognition particle</keyword>
<dbReference type="PANTHER" id="PTHR17453:SF0">
    <property type="entry name" value="SIGNAL RECOGNITION PARTICLE 19 KDA PROTEIN"/>
    <property type="match status" value="1"/>
</dbReference>
<accession>A0A7J2THW8</accession>
<dbReference type="Pfam" id="PF01922">
    <property type="entry name" value="SRP19"/>
    <property type="match status" value="1"/>
</dbReference>
<organism evidence="6">
    <name type="scientific">Archaeoglobus fulgidus</name>
    <dbReference type="NCBI Taxonomy" id="2234"/>
    <lineage>
        <taxon>Archaea</taxon>
        <taxon>Methanobacteriati</taxon>
        <taxon>Methanobacteriota</taxon>
        <taxon>Archaeoglobi</taxon>
        <taxon>Archaeoglobales</taxon>
        <taxon>Archaeoglobaceae</taxon>
        <taxon>Archaeoglobus</taxon>
    </lineage>
</organism>
<keyword evidence="2 5" id="KW-0963">Cytoplasm</keyword>
<dbReference type="InterPro" id="IPR022938">
    <property type="entry name" value="SRP19_arc-type"/>
</dbReference>
<dbReference type="GO" id="GO:0008312">
    <property type="term" value="F:7S RNA binding"/>
    <property type="evidence" value="ECO:0007669"/>
    <property type="project" value="UniProtKB-UniRule"/>
</dbReference>
<name>A0A7J2THW8_ARCFL</name>
<comment type="caution">
    <text evidence="6">The sequence shown here is derived from an EMBL/GenBank/DDBJ whole genome shotgun (WGS) entry which is preliminary data.</text>
</comment>
<dbReference type="InterPro" id="IPR002778">
    <property type="entry name" value="Signal_recog_particle_SRP19"/>
</dbReference>
<dbReference type="InterPro" id="IPR036521">
    <property type="entry name" value="SRP19-like_sf"/>
</dbReference>
<evidence type="ECO:0000313" key="6">
    <source>
        <dbReference type="EMBL" id="HEH34764.1"/>
    </source>
</evidence>
<dbReference type="GO" id="GO:0006617">
    <property type="term" value="P:SRP-dependent cotranslational protein targeting to membrane, signal sequence recognition"/>
    <property type="evidence" value="ECO:0007669"/>
    <property type="project" value="TreeGrafter"/>
</dbReference>
<dbReference type="GO" id="GO:0048500">
    <property type="term" value="C:signal recognition particle"/>
    <property type="evidence" value="ECO:0007669"/>
    <property type="project" value="UniProtKB-UniRule"/>
</dbReference>
<comment type="subcellular location">
    <subcellularLocation>
        <location evidence="1 5">Cytoplasm</location>
    </subcellularLocation>
</comment>
<keyword evidence="4 5" id="KW-0687">Ribonucleoprotein</keyword>
<comment type="subunit">
    <text evidence="5">Part of the signal recognition particle protein translocation system, which is composed of SRP and FtsY. Archaeal SRP consists of a 7S RNA molecule of 300 nucleotides and two protein subunits: SRP54 and SRP19.</text>
</comment>
<evidence type="ECO:0000256" key="5">
    <source>
        <dbReference type="HAMAP-Rule" id="MF_00305"/>
    </source>
</evidence>
<dbReference type="PANTHER" id="PTHR17453">
    <property type="entry name" value="SIGNAL RECOGNITION PARTICLE 19 KD PROTEIN"/>
    <property type="match status" value="1"/>
</dbReference>